<feature type="chain" id="PRO_5040435486" description="Secreted protein" evidence="2">
    <location>
        <begin position="25"/>
        <end position="102"/>
    </location>
</feature>
<feature type="region of interest" description="Disordered" evidence="1">
    <location>
        <begin position="73"/>
        <end position="102"/>
    </location>
</feature>
<evidence type="ECO:0000313" key="4">
    <source>
        <dbReference type="Proteomes" id="UP000738349"/>
    </source>
</evidence>
<evidence type="ECO:0000256" key="2">
    <source>
        <dbReference type="SAM" id="SignalP"/>
    </source>
</evidence>
<evidence type="ECO:0000256" key="1">
    <source>
        <dbReference type="SAM" id="MobiDB-lite"/>
    </source>
</evidence>
<name>A0A9P9FLD4_9HYPO</name>
<feature type="compositionally biased region" description="Low complexity" evidence="1">
    <location>
        <begin position="84"/>
        <end position="102"/>
    </location>
</feature>
<organism evidence="3 4">
    <name type="scientific">Dactylonectria macrodidyma</name>
    <dbReference type="NCBI Taxonomy" id="307937"/>
    <lineage>
        <taxon>Eukaryota</taxon>
        <taxon>Fungi</taxon>
        <taxon>Dikarya</taxon>
        <taxon>Ascomycota</taxon>
        <taxon>Pezizomycotina</taxon>
        <taxon>Sordariomycetes</taxon>
        <taxon>Hypocreomycetidae</taxon>
        <taxon>Hypocreales</taxon>
        <taxon>Nectriaceae</taxon>
        <taxon>Dactylonectria</taxon>
    </lineage>
</organism>
<gene>
    <name evidence="3" type="ORF">EDB81DRAFT_280096</name>
</gene>
<keyword evidence="4" id="KW-1185">Reference proteome</keyword>
<evidence type="ECO:0008006" key="5">
    <source>
        <dbReference type="Google" id="ProtNLM"/>
    </source>
</evidence>
<accession>A0A9P9FLD4</accession>
<protein>
    <recommendedName>
        <fullName evidence="5">Secreted protein</fullName>
    </recommendedName>
</protein>
<feature type="signal peptide" evidence="2">
    <location>
        <begin position="1"/>
        <end position="24"/>
    </location>
</feature>
<proteinExistence type="predicted"/>
<dbReference type="EMBL" id="JAGMUV010000003">
    <property type="protein sequence ID" value="KAH7166228.1"/>
    <property type="molecule type" value="Genomic_DNA"/>
</dbReference>
<sequence length="102" mass="10822">MSSLPPSCASILVLFCVLASKVFKKGIFAYNEASIHIHPSHLSPLACATIPVASAPKSFARPSGIRELGIRRHATTHATERHPSTSPHTPSASFFSATAQLT</sequence>
<dbReference type="Proteomes" id="UP000738349">
    <property type="component" value="Unassembled WGS sequence"/>
</dbReference>
<reference evidence="3" key="1">
    <citation type="journal article" date="2021" name="Nat. Commun.">
        <title>Genetic determinants of endophytism in the Arabidopsis root mycobiome.</title>
        <authorList>
            <person name="Mesny F."/>
            <person name="Miyauchi S."/>
            <person name="Thiergart T."/>
            <person name="Pickel B."/>
            <person name="Atanasova L."/>
            <person name="Karlsson M."/>
            <person name="Huettel B."/>
            <person name="Barry K.W."/>
            <person name="Haridas S."/>
            <person name="Chen C."/>
            <person name="Bauer D."/>
            <person name="Andreopoulos W."/>
            <person name="Pangilinan J."/>
            <person name="LaButti K."/>
            <person name="Riley R."/>
            <person name="Lipzen A."/>
            <person name="Clum A."/>
            <person name="Drula E."/>
            <person name="Henrissat B."/>
            <person name="Kohler A."/>
            <person name="Grigoriev I.V."/>
            <person name="Martin F.M."/>
            <person name="Hacquard S."/>
        </authorList>
    </citation>
    <scope>NUCLEOTIDE SEQUENCE</scope>
    <source>
        <strain evidence="3">MPI-CAGE-AT-0147</strain>
    </source>
</reference>
<comment type="caution">
    <text evidence="3">The sequence shown here is derived from an EMBL/GenBank/DDBJ whole genome shotgun (WGS) entry which is preliminary data.</text>
</comment>
<dbReference type="AlphaFoldDB" id="A0A9P9FLD4"/>
<keyword evidence="2" id="KW-0732">Signal</keyword>
<evidence type="ECO:0000313" key="3">
    <source>
        <dbReference type="EMBL" id="KAH7166228.1"/>
    </source>
</evidence>